<accession>A0A2W5SVM6</accession>
<comment type="caution">
    <text evidence="1">The sequence shown here is derived from an EMBL/GenBank/DDBJ whole genome shotgun (WGS) entry which is preliminary data.</text>
</comment>
<name>A0A2W5SVM6_9BACT</name>
<dbReference type="Proteomes" id="UP000249061">
    <property type="component" value="Unassembled WGS sequence"/>
</dbReference>
<evidence type="ECO:0000313" key="1">
    <source>
        <dbReference type="EMBL" id="PZR04793.1"/>
    </source>
</evidence>
<reference evidence="1 2" key="1">
    <citation type="submission" date="2017-08" db="EMBL/GenBank/DDBJ databases">
        <title>Infants hospitalized years apart are colonized by the same room-sourced microbial strains.</title>
        <authorList>
            <person name="Brooks B."/>
            <person name="Olm M.R."/>
            <person name="Firek B.A."/>
            <person name="Baker R."/>
            <person name="Thomas B.C."/>
            <person name="Morowitz M.J."/>
            <person name="Banfield J.F."/>
        </authorList>
    </citation>
    <scope>NUCLEOTIDE SEQUENCE [LARGE SCALE GENOMIC DNA]</scope>
    <source>
        <strain evidence="1">S2_003_000_R2_14</strain>
    </source>
</reference>
<gene>
    <name evidence="1" type="ORF">DI536_33675</name>
</gene>
<evidence type="ECO:0008006" key="3">
    <source>
        <dbReference type="Google" id="ProtNLM"/>
    </source>
</evidence>
<proteinExistence type="predicted"/>
<evidence type="ECO:0000313" key="2">
    <source>
        <dbReference type="Proteomes" id="UP000249061"/>
    </source>
</evidence>
<dbReference type="AlphaFoldDB" id="A0A2W5SVM6"/>
<sequence>MPYSRSVAKGRITMEDVLQLKQVSSPGGALYGLSTVTVNEPDMSLEPDARRAFADMLEQSPNTFLALVVPSAPMRVMMTFVMRMSGKADTTKLFGEEASATKWIFENVDKR</sequence>
<organism evidence="1 2">
    <name type="scientific">Archangium gephyra</name>
    <dbReference type="NCBI Taxonomy" id="48"/>
    <lineage>
        <taxon>Bacteria</taxon>
        <taxon>Pseudomonadati</taxon>
        <taxon>Myxococcota</taxon>
        <taxon>Myxococcia</taxon>
        <taxon>Myxococcales</taxon>
        <taxon>Cystobacterineae</taxon>
        <taxon>Archangiaceae</taxon>
        <taxon>Archangium</taxon>
    </lineage>
</organism>
<protein>
    <recommendedName>
        <fullName evidence="3">STAS/SEC14 domain-containing protein</fullName>
    </recommendedName>
</protein>
<dbReference type="EMBL" id="QFQP01000052">
    <property type="protein sequence ID" value="PZR04793.1"/>
    <property type="molecule type" value="Genomic_DNA"/>
</dbReference>
<dbReference type="Gene3D" id="3.40.970.30">
    <property type="entry name" value="yp_829618.1 like domains"/>
    <property type="match status" value="1"/>
</dbReference>